<proteinExistence type="predicted"/>
<feature type="region of interest" description="Disordered" evidence="1">
    <location>
        <begin position="65"/>
        <end position="84"/>
    </location>
</feature>
<evidence type="ECO:0000256" key="1">
    <source>
        <dbReference type="SAM" id="MobiDB-lite"/>
    </source>
</evidence>
<sequence>MSKMSSNIINDAEIKNIKTESIDEAMNETKNISKKKKKKSLDEPKLHEMSFDQIFNPKAETEGFGSFNLSHQNGSKTKTKRESGKNYLVKETELVTEKKNKVKSEHIFVKQEIKTEVESQDELEVNEVSQWKKKKRKGEPNSPSNYLLNELDMKKGKFQHGIEETSDKDNSHKNEELNVSLNNSHDVEGNIYKKKRKKKHLESNAFYLDIKKEPETESEIQESSFIEKKKKRKNADEINMLSQSTINEEPPKKKRRKSIMSSTMIGGTNISDFKVDVSRIEAVEPIIKKKKKSDDSNESSVLINSLLSTVRDRLESTSDHDHKRHKKKK</sequence>
<keyword evidence="3" id="KW-1185">Reference proteome</keyword>
<comment type="caution">
    <text evidence="2">The sequence shown here is derived from an EMBL/GenBank/DDBJ whole genome shotgun (WGS) entry which is preliminary data.</text>
</comment>
<feature type="region of interest" description="Disordered" evidence="1">
    <location>
        <begin position="215"/>
        <end position="266"/>
    </location>
</feature>
<feature type="compositionally biased region" description="Basic and acidic residues" evidence="1">
    <location>
        <begin position="151"/>
        <end position="176"/>
    </location>
</feature>
<feature type="compositionally biased region" description="Polar residues" evidence="1">
    <location>
        <begin position="67"/>
        <end position="76"/>
    </location>
</feature>
<feature type="region of interest" description="Disordered" evidence="1">
    <location>
        <begin position="115"/>
        <end position="182"/>
    </location>
</feature>
<dbReference type="AlphaFoldDB" id="A0ABD2MQR8"/>
<reference evidence="2 3" key="1">
    <citation type="journal article" date="2021" name="BMC Biol.">
        <title>Horizontally acquired antibacterial genes associated with adaptive radiation of ladybird beetles.</title>
        <authorList>
            <person name="Li H.S."/>
            <person name="Tang X.F."/>
            <person name="Huang Y.H."/>
            <person name="Xu Z.Y."/>
            <person name="Chen M.L."/>
            <person name="Du X.Y."/>
            <person name="Qiu B.Y."/>
            <person name="Chen P.T."/>
            <person name="Zhang W."/>
            <person name="Slipinski A."/>
            <person name="Escalona H.E."/>
            <person name="Waterhouse R.M."/>
            <person name="Zwick A."/>
            <person name="Pang H."/>
        </authorList>
    </citation>
    <scope>NUCLEOTIDE SEQUENCE [LARGE SCALE GENOMIC DNA]</scope>
    <source>
        <strain evidence="2">SYSU2018</strain>
    </source>
</reference>
<evidence type="ECO:0000313" key="3">
    <source>
        <dbReference type="Proteomes" id="UP001516400"/>
    </source>
</evidence>
<organism evidence="2 3">
    <name type="scientific">Cryptolaemus montrouzieri</name>
    <dbReference type="NCBI Taxonomy" id="559131"/>
    <lineage>
        <taxon>Eukaryota</taxon>
        <taxon>Metazoa</taxon>
        <taxon>Ecdysozoa</taxon>
        <taxon>Arthropoda</taxon>
        <taxon>Hexapoda</taxon>
        <taxon>Insecta</taxon>
        <taxon>Pterygota</taxon>
        <taxon>Neoptera</taxon>
        <taxon>Endopterygota</taxon>
        <taxon>Coleoptera</taxon>
        <taxon>Polyphaga</taxon>
        <taxon>Cucujiformia</taxon>
        <taxon>Coccinelloidea</taxon>
        <taxon>Coccinellidae</taxon>
        <taxon>Scymninae</taxon>
        <taxon>Scymnini</taxon>
        <taxon>Cryptolaemus</taxon>
    </lineage>
</organism>
<gene>
    <name evidence="2" type="ORF">HHI36_007852</name>
</gene>
<protein>
    <submittedName>
        <fullName evidence="2">Uncharacterized protein</fullName>
    </submittedName>
</protein>
<accession>A0ABD2MQR8</accession>
<dbReference type="Proteomes" id="UP001516400">
    <property type="component" value="Unassembled WGS sequence"/>
</dbReference>
<dbReference type="EMBL" id="JABFTP020000021">
    <property type="protein sequence ID" value="KAL3268750.1"/>
    <property type="molecule type" value="Genomic_DNA"/>
</dbReference>
<evidence type="ECO:0000313" key="2">
    <source>
        <dbReference type="EMBL" id="KAL3268750.1"/>
    </source>
</evidence>
<name>A0ABD2MQR8_9CUCU</name>